<dbReference type="EMBL" id="FXTB01000001">
    <property type="protein sequence ID" value="SMO45550.1"/>
    <property type="molecule type" value="Genomic_DNA"/>
</dbReference>
<evidence type="ECO:0000259" key="9">
    <source>
        <dbReference type="Pfam" id="PF21082"/>
    </source>
</evidence>
<feature type="domain" description="Mechanosensitive ion channel MscS" evidence="8">
    <location>
        <begin position="118"/>
        <end position="181"/>
    </location>
</feature>
<dbReference type="InterPro" id="IPR011066">
    <property type="entry name" value="MscS_channel_C_sf"/>
</dbReference>
<dbReference type="Gene3D" id="1.10.287.1260">
    <property type="match status" value="1"/>
</dbReference>
<evidence type="ECO:0000256" key="5">
    <source>
        <dbReference type="ARBA" id="ARBA00022989"/>
    </source>
</evidence>
<keyword evidence="3" id="KW-1003">Cell membrane</keyword>
<feature type="transmembrane region" description="Helical" evidence="7">
    <location>
        <begin position="30"/>
        <end position="51"/>
    </location>
</feature>
<feature type="transmembrane region" description="Helical" evidence="7">
    <location>
        <begin position="71"/>
        <end position="92"/>
    </location>
</feature>
<dbReference type="PANTHER" id="PTHR30221">
    <property type="entry name" value="SMALL-CONDUCTANCE MECHANOSENSITIVE CHANNEL"/>
    <property type="match status" value="1"/>
</dbReference>
<dbReference type="InterPro" id="IPR049278">
    <property type="entry name" value="MS_channel_C"/>
</dbReference>
<dbReference type="PANTHER" id="PTHR30221:SF1">
    <property type="entry name" value="SMALL-CONDUCTANCE MECHANOSENSITIVE CHANNEL"/>
    <property type="match status" value="1"/>
</dbReference>
<evidence type="ECO:0000256" key="1">
    <source>
        <dbReference type="ARBA" id="ARBA00004651"/>
    </source>
</evidence>
<dbReference type="SUPFAM" id="SSF82689">
    <property type="entry name" value="Mechanosensitive channel protein MscS (YggB), C-terminal domain"/>
    <property type="match status" value="1"/>
</dbReference>
<evidence type="ECO:0000313" key="11">
    <source>
        <dbReference type="EMBL" id="SMO45550.1"/>
    </source>
</evidence>
<keyword evidence="12" id="KW-1185">Reference proteome</keyword>
<keyword evidence="6 7" id="KW-0472">Membrane</keyword>
<evidence type="ECO:0000256" key="4">
    <source>
        <dbReference type="ARBA" id="ARBA00022692"/>
    </source>
</evidence>
<sequence length="313" mass="35055">MFDEITSNFQVSVDLVIDKVKSWVDTFVSMLPNFVVATLVMLATALVAKLIRRFVYKVMRRITKNEAINRLTSTVAVMVVFAFGFFIALRILNLDKTVTSLLAGLGIVGLALGFAFKDIAANFIAGIYLAIKSPINMNDIIKYQDAHGAVKKIGLRATTVKTFQGQDVIIPNRLIVQEKYTHYSINGERRVDLDVGVSYGDDLEKVEEVALTAIKKLSNLKKVKPVDLYFKEFGDSAIVFTVRYWVIYSPHNFLEYLAALSQGIKNIKKAFDENDITITFPIRTIDFGIKGGKSLADIMAQNHDQQHTKTDSK</sequence>
<dbReference type="SUPFAM" id="SSF50182">
    <property type="entry name" value="Sm-like ribonucleoproteins"/>
    <property type="match status" value="1"/>
</dbReference>
<dbReference type="InterPro" id="IPR049142">
    <property type="entry name" value="MS_channel_1st"/>
</dbReference>
<dbReference type="Pfam" id="PF21082">
    <property type="entry name" value="MS_channel_3rd"/>
    <property type="match status" value="1"/>
</dbReference>
<comment type="subcellular location">
    <subcellularLocation>
        <location evidence="1">Cell membrane</location>
        <topology evidence="1">Multi-pass membrane protein</topology>
    </subcellularLocation>
</comment>
<feature type="domain" description="Mechanosensitive ion channel MscS C-terminal" evidence="9">
    <location>
        <begin position="191"/>
        <end position="278"/>
    </location>
</feature>
<dbReference type="Pfam" id="PF21088">
    <property type="entry name" value="MS_channel_1st"/>
    <property type="match status" value="1"/>
</dbReference>
<comment type="similarity">
    <text evidence="2">Belongs to the MscS (TC 1.A.23) family.</text>
</comment>
<evidence type="ECO:0000313" key="12">
    <source>
        <dbReference type="Proteomes" id="UP000319040"/>
    </source>
</evidence>
<dbReference type="GO" id="GO:0008381">
    <property type="term" value="F:mechanosensitive monoatomic ion channel activity"/>
    <property type="evidence" value="ECO:0007669"/>
    <property type="project" value="InterPro"/>
</dbReference>
<gene>
    <name evidence="11" type="ORF">SAMN06265379_101902</name>
</gene>
<protein>
    <submittedName>
        <fullName evidence="11">Conserved TM helix</fullName>
    </submittedName>
</protein>
<dbReference type="GO" id="GO:0005886">
    <property type="term" value="C:plasma membrane"/>
    <property type="evidence" value="ECO:0007669"/>
    <property type="project" value="UniProtKB-SubCell"/>
</dbReference>
<dbReference type="AlphaFoldDB" id="A0A521BFQ2"/>
<dbReference type="Gene3D" id="3.30.70.100">
    <property type="match status" value="1"/>
</dbReference>
<evidence type="ECO:0000256" key="6">
    <source>
        <dbReference type="ARBA" id="ARBA00023136"/>
    </source>
</evidence>
<keyword evidence="5 7" id="KW-1133">Transmembrane helix</keyword>
<dbReference type="InterPro" id="IPR023408">
    <property type="entry name" value="MscS_beta-dom_sf"/>
</dbReference>
<evidence type="ECO:0000259" key="10">
    <source>
        <dbReference type="Pfam" id="PF21088"/>
    </source>
</evidence>
<evidence type="ECO:0000256" key="2">
    <source>
        <dbReference type="ARBA" id="ARBA00008017"/>
    </source>
</evidence>
<reference evidence="11 12" key="1">
    <citation type="submission" date="2017-05" db="EMBL/GenBank/DDBJ databases">
        <authorList>
            <person name="Varghese N."/>
            <person name="Submissions S."/>
        </authorList>
    </citation>
    <scope>NUCLEOTIDE SEQUENCE [LARGE SCALE GENOMIC DNA]</scope>
    <source>
        <strain evidence="11 12">DSM 27040</strain>
    </source>
</reference>
<dbReference type="InterPro" id="IPR010920">
    <property type="entry name" value="LSM_dom_sf"/>
</dbReference>
<name>A0A521BFQ2_SACCC</name>
<evidence type="ECO:0000256" key="7">
    <source>
        <dbReference type="SAM" id="Phobius"/>
    </source>
</evidence>
<dbReference type="Pfam" id="PF05552">
    <property type="entry name" value="MS_channel_1st_1"/>
    <property type="match status" value="1"/>
</dbReference>
<organism evidence="11 12">
    <name type="scientific">Saccharicrinis carchari</name>
    <dbReference type="NCBI Taxonomy" id="1168039"/>
    <lineage>
        <taxon>Bacteria</taxon>
        <taxon>Pseudomonadati</taxon>
        <taxon>Bacteroidota</taxon>
        <taxon>Bacteroidia</taxon>
        <taxon>Marinilabiliales</taxon>
        <taxon>Marinilabiliaceae</taxon>
        <taxon>Saccharicrinis</taxon>
    </lineage>
</organism>
<accession>A0A521BFQ2</accession>
<dbReference type="InterPro" id="IPR011014">
    <property type="entry name" value="MscS_channel_TM-2"/>
</dbReference>
<dbReference type="Pfam" id="PF00924">
    <property type="entry name" value="MS_channel_2nd"/>
    <property type="match status" value="1"/>
</dbReference>
<dbReference type="RefSeq" id="WP_221929350.1">
    <property type="nucleotide sequence ID" value="NZ_FXTB01000001.1"/>
</dbReference>
<evidence type="ECO:0000259" key="8">
    <source>
        <dbReference type="Pfam" id="PF00924"/>
    </source>
</evidence>
<proteinExistence type="inferred from homology"/>
<dbReference type="Gene3D" id="2.30.30.60">
    <property type="match status" value="1"/>
</dbReference>
<evidence type="ECO:0000256" key="3">
    <source>
        <dbReference type="ARBA" id="ARBA00022475"/>
    </source>
</evidence>
<keyword evidence="4 7" id="KW-0812">Transmembrane</keyword>
<feature type="domain" description="Mechanosensitive ion channel transmembrane helices 2/3" evidence="10">
    <location>
        <begin position="79"/>
        <end position="117"/>
    </location>
</feature>
<dbReference type="InterPro" id="IPR008910">
    <property type="entry name" value="MSC_TM_helix"/>
</dbReference>
<dbReference type="InterPro" id="IPR045275">
    <property type="entry name" value="MscS_archaea/bacteria_type"/>
</dbReference>
<dbReference type="InterPro" id="IPR006685">
    <property type="entry name" value="MscS_channel_2nd"/>
</dbReference>
<dbReference type="Proteomes" id="UP000319040">
    <property type="component" value="Unassembled WGS sequence"/>
</dbReference>
<dbReference type="SUPFAM" id="SSF82861">
    <property type="entry name" value="Mechanosensitive channel protein MscS (YggB), transmembrane region"/>
    <property type="match status" value="1"/>
</dbReference>